<protein>
    <recommendedName>
        <fullName evidence="4">HpcH/HpaI aldolase/citrate lyase domain-containing protein</fullName>
    </recommendedName>
</protein>
<dbReference type="AlphaFoldDB" id="A0A6C1KC93"/>
<dbReference type="OrthoDB" id="9802624at2"/>
<dbReference type="RefSeq" id="WP_138400935.1">
    <property type="nucleotide sequence ID" value="NZ_JBAFVI010000006.1"/>
</dbReference>
<dbReference type="Proteomes" id="UP000305131">
    <property type="component" value="Unassembled WGS sequence"/>
</dbReference>
<evidence type="ECO:0000313" key="5">
    <source>
        <dbReference type="EMBL" id="TLX41421.1"/>
    </source>
</evidence>
<dbReference type="InterPro" id="IPR015813">
    <property type="entry name" value="Pyrv/PenolPyrv_kinase-like_dom"/>
</dbReference>
<dbReference type="SUPFAM" id="SSF51621">
    <property type="entry name" value="Phosphoenolpyruvate/pyruvate domain"/>
    <property type="match status" value="2"/>
</dbReference>
<dbReference type="GO" id="GO:0016832">
    <property type="term" value="F:aldehyde-lyase activity"/>
    <property type="evidence" value="ECO:0007669"/>
    <property type="project" value="TreeGrafter"/>
</dbReference>
<name>A0A6C1KC93_XANAU</name>
<evidence type="ECO:0000259" key="4">
    <source>
        <dbReference type="Pfam" id="PF03328"/>
    </source>
</evidence>
<keyword evidence="3" id="KW-0456">Lyase</keyword>
<dbReference type="GeneID" id="95775407"/>
<sequence length="108" mass="11640">MDLPRNLFKHALRARRPQLGLWCTLANAYAVEIVAGSGFDWLLLDTEHSPADVPIRRIQAAGRPAGILTGDEAFARRCIEIGALFTAVGVDAGILARATEGLAARFRA</sequence>
<dbReference type="Gene3D" id="3.20.20.60">
    <property type="entry name" value="Phosphoenolpyruvate-binding domains"/>
    <property type="match status" value="2"/>
</dbReference>
<dbReference type="InterPro" id="IPR040442">
    <property type="entry name" value="Pyrv_kinase-like_dom_sf"/>
</dbReference>
<evidence type="ECO:0000256" key="1">
    <source>
        <dbReference type="ARBA" id="ARBA00005568"/>
    </source>
</evidence>
<dbReference type="GO" id="GO:0005737">
    <property type="term" value="C:cytoplasm"/>
    <property type="evidence" value="ECO:0007669"/>
    <property type="project" value="TreeGrafter"/>
</dbReference>
<dbReference type="PANTHER" id="PTHR30502">
    <property type="entry name" value="2-KETO-3-DEOXY-L-RHAMNONATE ALDOLASE"/>
    <property type="match status" value="1"/>
</dbReference>
<gene>
    <name evidence="5" type="ORF">FBQ73_18320</name>
</gene>
<reference evidence="5 6" key="1">
    <citation type="submission" date="2019-05" db="EMBL/GenBank/DDBJ databases">
        <authorList>
            <person name="Zhou X."/>
        </authorList>
    </citation>
    <scope>NUCLEOTIDE SEQUENCE [LARGE SCALE GENOMIC DNA]</scope>
    <source>
        <strain evidence="5 6">DSM 432</strain>
    </source>
</reference>
<comment type="caution">
    <text evidence="5">The sequence shown here is derived from an EMBL/GenBank/DDBJ whole genome shotgun (WGS) entry which is preliminary data.</text>
</comment>
<evidence type="ECO:0000256" key="3">
    <source>
        <dbReference type="ARBA" id="ARBA00023239"/>
    </source>
</evidence>
<comment type="similarity">
    <text evidence="1">Belongs to the HpcH/HpaI aldolase family.</text>
</comment>
<dbReference type="GO" id="GO:0046872">
    <property type="term" value="F:metal ion binding"/>
    <property type="evidence" value="ECO:0007669"/>
    <property type="project" value="UniProtKB-KW"/>
</dbReference>
<accession>A0A6C1KC93</accession>
<organism evidence="5 6">
    <name type="scientific">Xanthobacter autotrophicus</name>
    <dbReference type="NCBI Taxonomy" id="280"/>
    <lineage>
        <taxon>Bacteria</taxon>
        <taxon>Pseudomonadati</taxon>
        <taxon>Pseudomonadota</taxon>
        <taxon>Alphaproteobacteria</taxon>
        <taxon>Hyphomicrobiales</taxon>
        <taxon>Xanthobacteraceae</taxon>
        <taxon>Xanthobacter</taxon>
    </lineage>
</organism>
<keyword evidence="2" id="KW-0479">Metal-binding</keyword>
<evidence type="ECO:0000313" key="6">
    <source>
        <dbReference type="Proteomes" id="UP000305131"/>
    </source>
</evidence>
<evidence type="ECO:0000256" key="2">
    <source>
        <dbReference type="ARBA" id="ARBA00022723"/>
    </source>
</evidence>
<dbReference type="EMBL" id="VAUP01000037">
    <property type="protein sequence ID" value="TLX41421.1"/>
    <property type="molecule type" value="Genomic_DNA"/>
</dbReference>
<proteinExistence type="inferred from homology"/>
<dbReference type="PANTHER" id="PTHR30502:SF0">
    <property type="entry name" value="PHOSPHOENOLPYRUVATE CARBOXYLASE FAMILY PROTEIN"/>
    <property type="match status" value="1"/>
</dbReference>
<dbReference type="Pfam" id="PF03328">
    <property type="entry name" value="HpcH_HpaI"/>
    <property type="match status" value="1"/>
</dbReference>
<dbReference type="InterPro" id="IPR005000">
    <property type="entry name" value="Aldolase/citrate-lyase_domain"/>
</dbReference>
<dbReference type="InterPro" id="IPR050251">
    <property type="entry name" value="HpcH-HpaI_aldolase"/>
</dbReference>
<feature type="domain" description="HpcH/HpaI aldolase/citrate lyase" evidence="4">
    <location>
        <begin position="18"/>
        <end position="51"/>
    </location>
</feature>